<organism evidence="12 13">
    <name type="scientific">Candidatus Micropelagius thuwalensis</name>
    <dbReference type="NCBI Taxonomy" id="1397666"/>
    <lineage>
        <taxon>Bacteria</taxon>
        <taxon>Pseudomonadati</taxon>
        <taxon>Pseudomonadota</taxon>
        <taxon>Alphaproteobacteria</taxon>
        <taxon>PS1 clade</taxon>
        <taxon>Candidatus Micropelagius</taxon>
    </lineage>
</organism>
<dbReference type="AlphaFoldDB" id="U2WA56"/>
<dbReference type="GO" id="GO:0006614">
    <property type="term" value="P:SRP-dependent cotranslational protein targeting to membrane"/>
    <property type="evidence" value="ECO:0007669"/>
    <property type="project" value="InterPro"/>
</dbReference>
<sequence length="317" mass="34052">MLDRNERELKLMGIFNRLKSGLSKSSRTLGENLGSIIRRRRLDKETLQELEELLITSDLGLSASADIIANIAQKKIEGDVSETDIKEILAAEISEKLAPHSGALNPNTHQPFVILMTGVNGAGKTTTIGKLANKFQNDGKSVMLAAGDTFRAAAIEQLTIWGERANVPVVTTKQGGDAAGLAYNALQQAKTTGTDILMIDTAGRLQSNTDLMAELEKIIRVLRKIDPDVPHASLLILDATTGQNALTQAEIFQKSAETSGIIMTKLDGTARGGVLVAIAERLNLPIHYIGVGEKAEDLLLFDAESYARALVGLEDIA</sequence>
<dbReference type="GO" id="GO:0005047">
    <property type="term" value="F:signal recognition particle binding"/>
    <property type="evidence" value="ECO:0007669"/>
    <property type="project" value="TreeGrafter"/>
</dbReference>
<evidence type="ECO:0000256" key="8">
    <source>
        <dbReference type="ARBA" id="ARBA00023170"/>
    </source>
</evidence>
<dbReference type="InterPro" id="IPR027417">
    <property type="entry name" value="P-loop_NTPase"/>
</dbReference>
<dbReference type="InterPro" id="IPR000897">
    <property type="entry name" value="SRP54_GTPase_dom"/>
</dbReference>
<dbReference type="InterPro" id="IPR042101">
    <property type="entry name" value="SRP54_N_sf"/>
</dbReference>
<dbReference type="FunFam" id="3.40.50.300:FF:000053">
    <property type="entry name" value="Signal recognition particle receptor FtsY"/>
    <property type="match status" value="1"/>
</dbReference>
<dbReference type="PROSITE" id="PS00300">
    <property type="entry name" value="SRP54"/>
    <property type="match status" value="1"/>
</dbReference>
<keyword evidence="5 10" id="KW-0378">Hydrolase</keyword>
<protein>
    <recommendedName>
        <fullName evidence="10">Signal recognition particle receptor FtsY</fullName>
        <shortName evidence="10">SRP receptor</shortName>
        <ecNumber evidence="10">3.6.5.4</ecNumber>
    </recommendedName>
</protein>
<evidence type="ECO:0000256" key="7">
    <source>
        <dbReference type="ARBA" id="ARBA00023136"/>
    </source>
</evidence>
<dbReference type="Pfam" id="PF02881">
    <property type="entry name" value="SRP54_N"/>
    <property type="match status" value="1"/>
</dbReference>
<keyword evidence="13" id="KW-1185">Reference proteome</keyword>
<dbReference type="PANTHER" id="PTHR43134:SF1">
    <property type="entry name" value="SIGNAL RECOGNITION PARTICLE RECEPTOR SUBUNIT ALPHA"/>
    <property type="match status" value="1"/>
</dbReference>
<dbReference type="SMART" id="SM00382">
    <property type="entry name" value="AAA"/>
    <property type="match status" value="1"/>
</dbReference>
<comment type="caution">
    <text evidence="12">The sequence shown here is derived from an EMBL/GenBank/DDBJ whole genome shotgun (WGS) entry which is preliminary data.</text>
</comment>
<dbReference type="Gene3D" id="1.20.120.140">
    <property type="entry name" value="Signal recognition particle SRP54, nucleotide-binding domain"/>
    <property type="match status" value="1"/>
</dbReference>
<dbReference type="EC" id="3.6.5.4" evidence="10"/>
<dbReference type="EMBL" id="AWXE01000004">
    <property type="protein sequence ID" value="ERL46469.1"/>
    <property type="molecule type" value="Genomic_DNA"/>
</dbReference>
<proteinExistence type="inferred from homology"/>
<feature type="binding site" evidence="10">
    <location>
        <begin position="264"/>
        <end position="267"/>
    </location>
    <ligand>
        <name>GTP</name>
        <dbReference type="ChEBI" id="CHEBI:37565"/>
    </ligand>
</feature>
<dbReference type="Gene3D" id="3.40.50.300">
    <property type="entry name" value="P-loop containing nucleotide triphosphate hydrolases"/>
    <property type="match status" value="1"/>
</dbReference>
<accession>U2WA56</accession>
<evidence type="ECO:0000259" key="11">
    <source>
        <dbReference type="PROSITE" id="PS00300"/>
    </source>
</evidence>
<dbReference type="GO" id="GO:0005886">
    <property type="term" value="C:plasma membrane"/>
    <property type="evidence" value="ECO:0007669"/>
    <property type="project" value="UniProtKB-SubCell"/>
</dbReference>
<evidence type="ECO:0000313" key="12">
    <source>
        <dbReference type="EMBL" id="ERL46469.1"/>
    </source>
</evidence>
<keyword evidence="8 10" id="KW-0675">Receptor</keyword>
<dbReference type="eggNOG" id="COG0552">
    <property type="taxonomic scope" value="Bacteria"/>
</dbReference>
<comment type="subunit">
    <text evidence="10">Part of the signal recognition particle protein translocation system, which is composed of SRP and FtsY. SRP is a ribonucleoprotein composed of Ffh and a 4.5S RNA molecule.</text>
</comment>
<evidence type="ECO:0000256" key="1">
    <source>
        <dbReference type="ARBA" id="ARBA00004515"/>
    </source>
</evidence>
<evidence type="ECO:0000256" key="5">
    <source>
        <dbReference type="ARBA" id="ARBA00022801"/>
    </source>
</evidence>
<dbReference type="HAMAP" id="MF_00920">
    <property type="entry name" value="FtsY"/>
    <property type="match status" value="1"/>
</dbReference>
<dbReference type="InterPro" id="IPR004390">
    <property type="entry name" value="SR_rcpt_FtsY"/>
</dbReference>
<evidence type="ECO:0000256" key="10">
    <source>
        <dbReference type="HAMAP-Rule" id="MF_00920"/>
    </source>
</evidence>
<dbReference type="InterPro" id="IPR036225">
    <property type="entry name" value="SRP/SRP_N"/>
</dbReference>
<dbReference type="SUPFAM" id="SSF52540">
    <property type="entry name" value="P-loop containing nucleoside triphosphate hydrolases"/>
    <property type="match status" value="1"/>
</dbReference>
<gene>
    <name evidence="10" type="primary">ftsY</name>
    <name evidence="12" type="ORF">RS24_01467</name>
</gene>
<evidence type="ECO:0000256" key="3">
    <source>
        <dbReference type="ARBA" id="ARBA00022490"/>
    </source>
</evidence>
<dbReference type="InterPro" id="IPR013822">
    <property type="entry name" value="Signal_recog_particl_SRP54_hlx"/>
</dbReference>
<keyword evidence="2 10" id="KW-1003">Cell membrane</keyword>
<name>U2WA56_9PROT</name>
<dbReference type="GO" id="GO:0005737">
    <property type="term" value="C:cytoplasm"/>
    <property type="evidence" value="ECO:0007669"/>
    <property type="project" value="UniProtKB-SubCell"/>
</dbReference>
<evidence type="ECO:0000313" key="13">
    <source>
        <dbReference type="Proteomes" id="UP000016762"/>
    </source>
</evidence>
<feature type="binding site" evidence="10">
    <location>
        <begin position="118"/>
        <end position="125"/>
    </location>
    <ligand>
        <name>GTP</name>
        <dbReference type="ChEBI" id="CHEBI:37565"/>
    </ligand>
</feature>
<comment type="catalytic activity">
    <reaction evidence="9 10">
        <text>GTP + H2O = GDP + phosphate + H(+)</text>
        <dbReference type="Rhea" id="RHEA:19669"/>
        <dbReference type="ChEBI" id="CHEBI:15377"/>
        <dbReference type="ChEBI" id="CHEBI:15378"/>
        <dbReference type="ChEBI" id="CHEBI:37565"/>
        <dbReference type="ChEBI" id="CHEBI:43474"/>
        <dbReference type="ChEBI" id="CHEBI:58189"/>
        <dbReference type="EC" id="3.6.5.4"/>
    </reaction>
</comment>
<dbReference type="GO" id="GO:0005525">
    <property type="term" value="F:GTP binding"/>
    <property type="evidence" value="ECO:0007669"/>
    <property type="project" value="UniProtKB-UniRule"/>
</dbReference>
<feature type="domain" description="SRP54-type proteins GTP-binding" evidence="11">
    <location>
        <begin position="285"/>
        <end position="298"/>
    </location>
</feature>
<dbReference type="Proteomes" id="UP000016762">
    <property type="component" value="Unassembled WGS sequence"/>
</dbReference>
<comment type="similarity">
    <text evidence="10">Belongs to the GTP-binding SRP family. FtsY subfamily.</text>
</comment>
<evidence type="ECO:0000256" key="9">
    <source>
        <dbReference type="ARBA" id="ARBA00048027"/>
    </source>
</evidence>
<evidence type="ECO:0000256" key="6">
    <source>
        <dbReference type="ARBA" id="ARBA00023134"/>
    </source>
</evidence>
<dbReference type="STRING" id="1397666.RS24_01467"/>
<dbReference type="RefSeq" id="WP_021777447.1">
    <property type="nucleotide sequence ID" value="NZ_AWXE01000004.1"/>
</dbReference>
<dbReference type="GO" id="GO:0003924">
    <property type="term" value="F:GTPase activity"/>
    <property type="evidence" value="ECO:0007669"/>
    <property type="project" value="UniProtKB-UniRule"/>
</dbReference>
<evidence type="ECO:0000256" key="4">
    <source>
        <dbReference type="ARBA" id="ARBA00022741"/>
    </source>
</evidence>
<dbReference type="SMART" id="SM00962">
    <property type="entry name" value="SRP54"/>
    <property type="match status" value="1"/>
</dbReference>
<feature type="binding site" evidence="10">
    <location>
        <begin position="200"/>
        <end position="204"/>
    </location>
    <ligand>
        <name>GTP</name>
        <dbReference type="ChEBI" id="CHEBI:37565"/>
    </ligand>
</feature>
<dbReference type="NCBIfam" id="TIGR00064">
    <property type="entry name" value="ftsY"/>
    <property type="match status" value="1"/>
</dbReference>
<dbReference type="PATRIC" id="fig|1397666.3.peg.1361"/>
<evidence type="ECO:0000256" key="2">
    <source>
        <dbReference type="ARBA" id="ARBA00022475"/>
    </source>
</evidence>
<keyword evidence="6 10" id="KW-0342">GTP-binding</keyword>
<dbReference type="Pfam" id="PF00448">
    <property type="entry name" value="SRP54"/>
    <property type="match status" value="1"/>
</dbReference>
<keyword evidence="4 10" id="KW-0547">Nucleotide-binding</keyword>
<keyword evidence="7 10" id="KW-0472">Membrane</keyword>
<dbReference type="SUPFAM" id="SSF47364">
    <property type="entry name" value="Domain of the SRP/SRP receptor G-proteins"/>
    <property type="match status" value="1"/>
</dbReference>
<keyword evidence="3 10" id="KW-0963">Cytoplasm</keyword>
<reference evidence="12 13" key="1">
    <citation type="journal article" date="2014" name="FEMS Microbiol. Ecol.">
        <title>Genomic differentiation among two strains of the PS1 clade isolated from geographically separated marine habitats.</title>
        <authorList>
            <person name="Jimenez-Infante F."/>
            <person name="Ngugi D.K."/>
            <person name="Alam I."/>
            <person name="Rashid M."/>
            <person name="Baalawi W."/>
            <person name="Kamau A.A."/>
            <person name="Bajic V.B."/>
            <person name="Stingl U."/>
        </authorList>
    </citation>
    <scope>NUCLEOTIDE SEQUENCE [LARGE SCALE GENOMIC DNA]</scope>
    <source>
        <strain evidence="12 13">RS24</strain>
    </source>
</reference>
<dbReference type="CDD" id="cd17874">
    <property type="entry name" value="FtsY"/>
    <property type="match status" value="1"/>
</dbReference>
<dbReference type="SMART" id="SM00963">
    <property type="entry name" value="SRP54_N"/>
    <property type="match status" value="1"/>
</dbReference>
<comment type="subcellular location">
    <subcellularLocation>
        <location evidence="1">Cell inner membrane</location>
        <topology evidence="1">Peripheral membrane protein</topology>
        <orientation evidence="1">Cytoplasmic side</orientation>
    </subcellularLocation>
    <subcellularLocation>
        <location evidence="10">Cell membrane</location>
        <topology evidence="10">Peripheral membrane protein</topology>
        <orientation evidence="10">Cytoplasmic side</orientation>
    </subcellularLocation>
    <subcellularLocation>
        <location evidence="10">Cytoplasm</location>
    </subcellularLocation>
</comment>
<dbReference type="InterPro" id="IPR003593">
    <property type="entry name" value="AAA+_ATPase"/>
</dbReference>
<comment type="function">
    <text evidence="10">Involved in targeting and insertion of nascent membrane proteins into the cytoplasmic membrane. Acts as a receptor for the complex formed by the signal recognition particle (SRP) and the ribosome-nascent chain (RNC). Interaction with SRP-RNC leads to the transfer of the RNC complex to the Sec translocase for insertion into the membrane, the hydrolysis of GTP by both Ffh and FtsY, and the dissociation of the SRP-FtsY complex into the individual components.</text>
</comment>
<dbReference type="PANTHER" id="PTHR43134">
    <property type="entry name" value="SIGNAL RECOGNITION PARTICLE RECEPTOR SUBUNIT ALPHA"/>
    <property type="match status" value="1"/>
</dbReference>